<keyword evidence="3" id="KW-1185">Reference proteome</keyword>
<feature type="compositionally biased region" description="Basic residues" evidence="1">
    <location>
        <begin position="1"/>
        <end position="16"/>
    </location>
</feature>
<name>A0A6I6MTB2_9CAUL</name>
<feature type="region of interest" description="Disordered" evidence="1">
    <location>
        <begin position="123"/>
        <end position="148"/>
    </location>
</feature>
<evidence type="ECO:0000256" key="1">
    <source>
        <dbReference type="SAM" id="MobiDB-lite"/>
    </source>
</evidence>
<accession>A0A6I6MTB2</accession>
<gene>
    <name evidence="2" type="ORF">DSM104635_03458</name>
</gene>
<evidence type="ECO:0008006" key="4">
    <source>
        <dbReference type="Google" id="ProtNLM"/>
    </source>
</evidence>
<protein>
    <recommendedName>
        <fullName evidence="4">DUF5681 domain-containing protein</fullName>
    </recommendedName>
</protein>
<dbReference type="KEGG" id="tsv:DSM104635_03458"/>
<evidence type="ECO:0000313" key="3">
    <source>
        <dbReference type="Proteomes" id="UP000431269"/>
    </source>
</evidence>
<dbReference type="Proteomes" id="UP000431269">
    <property type="component" value="Chromosome"/>
</dbReference>
<dbReference type="AlphaFoldDB" id="A0A6I6MTB2"/>
<organism evidence="2 3">
    <name type="scientific">Terricaulis silvestris</name>
    <dbReference type="NCBI Taxonomy" id="2686094"/>
    <lineage>
        <taxon>Bacteria</taxon>
        <taxon>Pseudomonadati</taxon>
        <taxon>Pseudomonadota</taxon>
        <taxon>Alphaproteobacteria</taxon>
        <taxon>Caulobacterales</taxon>
        <taxon>Caulobacteraceae</taxon>
        <taxon>Terricaulis</taxon>
    </lineage>
</organism>
<evidence type="ECO:0000313" key="2">
    <source>
        <dbReference type="EMBL" id="QGZ96598.1"/>
    </source>
</evidence>
<sequence length="148" mass="16267">MSKASPHRRLLPRRGRAPGAAGHKALVQRIAREKRMAKIDGKSQRVTTADALVLVLIARAAKDVKAYEMLQDLRAKLGDTLLGGGGCVLTPEPLPDEEWIAREMEKNKSRERPVLPHELAEHDEAETQAAAEVSPEEQAFGDLKFGDL</sequence>
<proteinExistence type="predicted"/>
<reference evidence="3" key="1">
    <citation type="submission" date="2019-12" db="EMBL/GenBank/DDBJ databases">
        <title>Complete genome of Terracaulis silvestris 0127_4.</title>
        <authorList>
            <person name="Vieira S."/>
            <person name="Riedel T."/>
            <person name="Sproer C."/>
            <person name="Pascual J."/>
            <person name="Boedeker C."/>
            <person name="Overmann J."/>
        </authorList>
    </citation>
    <scope>NUCLEOTIDE SEQUENCE [LARGE SCALE GENOMIC DNA]</scope>
    <source>
        <strain evidence="3">0127_4</strain>
    </source>
</reference>
<feature type="region of interest" description="Disordered" evidence="1">
    <location>
        <begin position="1"/>
        <end position="22"/>
    </location>
</feature>
<dbReference type="EMBL" id="CP047045">
    <property type="protein sequence ID" value="QGZ96598.1"/>
    <property type="molecule type" value="Genomic_DNA"/>
</dbReference>